<sequence length="266" mass="29611">MTSQAGASMTSGPQLQRAATDVKHSKQYPACLQCQQRHVKCSNTLKETGFPCEACIERGVPAQECMSHFDDPHWIPGVSGATHKRGRVKASRGVGQRQKKQRNVKAARQEEDEDVVSEDEDDEFQGPTVSNSGPRRSTRSKLQEGGYREDSEDEQPDVEDADHRVLENEPYHGEDTEYADSVNEQETPSADKRATQAQPDQSAEVQPDNEADRLMAIEAQLGAAAERPAVQMILRVMRERLDEGEHNVIARMRYLLARAAGQPPTF</sequence>
<evidence type="ECO:0000256" key="1">
    <source>
        <dbReference type="ARBA" id="ARBA00023242"/>
    </source>
</evidence>
<dbReference type="Proteomes" id="UP001302367">
    <property type="component" value="Chromosome 2"/>
</dbReference>
<feature type="region of interest" description="Disordered" evidence="2">
    <location>
        <begin position="76"/>
        <end position="210"/>
    </location>
</feature>
<feature type="compositionally biased region" description="Polar residues" evidence="2">
    <location>
        <begin position="195"/>
        <end position="204"/>
    </location>
</feature>
<evidence type="ECO:0000256" key="2">
    <source>
        <dbReference type="SAM" id="MobiDB-lite"/>
    </source>
</evidence>
<dbReference type="SMART" id="SM00066">
    <property type="entry name" value="GAL4"/>
    <property type="match status" value="1"/>
</dbReference>
<accession>A0ABZ0NGD3</accession>
<name>A0ABZ0NGD3_CERBT</name>
<evidence type="ECO:0000313" key="4">
    <source>
        <dbReference type="EMBL" id="WPA98571.1"/>
    </source>
</evidence>
<gene>
    <name evidence="4" type="ORF">RHO25_003183</name>
</gene>
<reference evidence="4 5" key="1">
    <citation type="submission" date="2023-09" db="EMBL/GenBank/DDBJ databases">
        <title>Complete-Gapless Cercospora beticola genome.</title>
        <authorList>
            <person name="Wyatt N.A."/>
            <person name="Spanner R.E."/>
            <person name="Bolton M.D."/>
        </authorList>
    </citation>
    <scope>NUCLEOTIDE SEQUENCE [LARGE SCALE GENOMIC DNA]</scope>
    <source>
        <strain evidence="4">Cb09-40</strain>
    </source>
</reference>
<evidence type="ECO:0000259" key="3">
    <source>
        <dbReference type="PROSITE" id="PS50048"/>
    </source>
</evidence>
<evidence type="ECO:0000313" key="5">
    <source>
        <dbReference type="Proteomes" id="UP001302367"/>
    </source>
</evidence>
<keyword evidence="5" id="KW-1185">Reference proteome</keyword>
<dbReference type="Pfam" id="PF00172">
    <property type="entry name" value="Zn_clus"/>
    <property type="match status" value="1"/>
</dbReference>
<feature type="region of interest" description="Disordered" evidence="2">
    <location>
        <begin position="1"/>
        <end position="21"/>
    </location>
</feature>
<dbReference type="PROSITE" id="PS50048">
    <property type="entry name" value="ZN2_CY6_FUNGAL_2"/>
    <property type="match status" value="1"/>
</dbReference>
<dbReference type="SUPFAM" id="SSF57701">
    <property type="entry name" value="Zn2/Cys6 DNA-binding domain"/>
    <property type="match status" value="1"/>
</dbReference>
<dbReference type="InterPro" id="IPR001138">
    <property type="entry name" value="Zn2Cys6_DnaBD"/>
</dbReference>
<dbReference type="EMBL" id="CP134185">
    <property type="protein sequence ID" value="WPA98571.1"/>
    <property type="molecule type" value="Genomic_DNA"/>
</dbReference>
<dbReference type="RefSeq" id="XP_023455189.2">
    <property type="nucleotide sequence ID" value="XM_023598701.2"/>
</dbReference>
<proteinExistence type="predicted"/>
<feature type="compositionally biased region" description="Acidic residues" evidence="2">
    <location>
        <begin position="150"/>
        <end position="160"/>
    </location>
</feature>
<feature type="compositionally biased region" description="Polar residues" evidence="2">
    <location>
        <begin position="1"/>
        <end position="14"/>
    </location>
</feature>
<dbReference type="CDD" id="cd00067">
    <property type="entry name" value="GAL4"/>
    <property type="match status" value="1"/>
</dbReference>
<protein>
    <recommendedName>
        <fullName evidence="3">Zn(2)-C6 fungal-type domain-containing protein</fullName>
    </recommendedName>
</protein>
<feature type="domain" description="Zn(2)-C6 fungal-type" evidence="3">
    <location>
        <begin position="30"/>
        <end position="67"/>
    </location>
</feature>
<dbReference type="GeneID" id="35429777"/>
<feature type="compositionally biased region" description="Acidic residues" evidence="2">
    <location>
        <begin position="110"/>
        <end position="124"/>
    </location>
</feature>
<keyword evidence="1" id="KW-0539">Nucleus</keyword>
<organism evidence="4 5">
    <name type="scientific">Cercospora beticola</name>
    <name type="common">Sugarbeet leaf spot fungus</name>
    <dbReference type="NCBI Taxonomy" id="122368"/>
    <lineage>
        <taxon>Eukaryota</taxon>
        <taxon>Fungi</taxon>
        <taxon>Dikarya</taxon>
        <taxon>Ascomycota</taxon>
        <taxon>Pezizomycotina</taxon>
        <taxon>Dothideomycetes</taxon>
        <taxon>Dothideomycetidae</taxon>
        <taxon>Mycosphaerellales</taxon>
        <taxon>Mycosphaerellaceae</taxon>
        <taxon>Cercospora</taxon>
    </lineage>
</organism>
<dbReference type="InterPro" id="IPR036864">
    <property type="entry name" value="Zn2-C6_fun-type_DNA-bd_sf"/>
</dbReference>
<feature type="compositionally biased region" description="Basic and acidic residues" evidence="2">
    <location>
        <begin position="161"/>
        <end position="175"/>
    </location>
</feature>